<dbReference type="Pfam" id="PF21799">
    <property type="entry name" value="MurD-like_N"/>
    <property type="match status" value="1"/>
</dbReference>
<name>A0ABQ2CTZ8_9DEIO</name>
<keyword evidence="7" id="KW-0961">Cell wall biogenesis/degradation</keyword>
<evidence type="ECO:0000256" key="2">
    <source>
        <dbReference type="ARBA" id="ARBA00004752"/>
    </source>
</evidence>
<dbReference type="InterPro" id="IPR013221">
    <property type="entry name" value="Mur_ligase_cen"/>
</dbReference>
<dbReference type="SUPFAM" id="SSF53244">
    <property type="entry name" value="MurD-like peptide ligases, peptide-binding domain"/>
    <property type="match status" value="1"/>
</dbReference>
<comment type="function">
    <text evidence="7">Cell wall formation. Catalyzes the addition of glutamate to the nucleotide precursor UDP-N-acetylmuramoyl-L-alanine (UMA).</text>
</comment>
<comment type="subcellular location">
    <subcellularLocation>
        <location evidence="1 7">Cytoplasm</location>
    </subcellularLocation>
</comment>
<evidence type="ECO:0000256" key="6">
    <source>
        <dbReference type="ARBA" id="ARBA00022840"/>
    </source>
</evidence>
<evidence type="ECO:0000256" key="1">
    <source>
        <dbReference type="ARBA" id="ARBA00004496"/>
    </source>
</evidence>
<evidence type="ECO:0000259" key="8">
    <source>
        <dbReference type="Pfam" id="PF08245"/>
    </source>
</evidence>
<evidence type="ECO:0000256" key="5">
    <source>
        <dbReference type="ARBA" id="ARBA00022741"/>
    </source>
</evidence>
<comment type="catalytic activity">
    <reaction evidence="7">
        <text>UDP-N-acetyl-alpha-D-muramoyl-L-alanine + D-glutamate + ATP = UDP-N-acetyl-alpha-D-muramoyl-L-alanyl-D-glutamate + ADP + phosphate + H(+)</text>
        <dbReference type="Rhea" id="RHEA:16429"/>
        <dbReference type="ChEBI" id="CHEBI:15378"/>
        <dbReference type="ChEBI" id="CHEBI:29986"/>
        <dbReference type="ChEBI" id="CHEBI:30616"/>
        <dbReference type="ChEBI" id="CHEBI:43474"/>
        <dbReference type="ChEBI" id="CHEBI:83898"/>
        <dbReference type="ChEBI" id="CHEBI:83900"/>
        <dbReference type="ChEBI" id="CHEBI:456216"/>
        <dbReference type="EC" id="6.3.2.9"/>
    </reaction>
</comment>
<keyword evidence="4 7" id="KW-0436">Ligase</keyword>
<gene>
    <name evidence="7 9" type="primary">murD</name>
    <name evidence="9" type="ORF">GCM10008938_02680</name>
</gene>
<dbReference type="InterPro" id="IPR036615">
    <property type="entry name" value="Mur_ligase_C_dom_sf"/>
</dbReference>
<dbReference type="Pfam" id="PF08245">
    <property type="entry name" value="Mur_ligase_M"/>
    <property type="match status" value="1"/>
</dbReference>
<comment type="similarity">
    <text evidence="7">Belongs to the MurCDEF family.</text>
</comment>
<keyword evidence="10" id="KW-1185">Reference proteome</keyword>
<dbReference type="InterPro" id="IPR036565">
    <property type="entry name" value="Mur-like_cat_sf"/>
</dbReference>
<evidence type="ECO:0000256" key="7">
    <source>
        <dbReference type="HAMAP-Rule" id="MF_00639"/>
    </source>
</evidence>
<dbReference type="GO" id="GO:0016874">
    <property type="term" value="F:ligase activity"/>
    <property type="evidence" value="ECO:0007669"/>
    <property type="project" value="UniProtKB-KW"/>
</dbReference>
<dbReference type="Proteomes" id="UP000632222">
    <property type="component" value="Unassembled WGS sequence"/>
</dbReference>
<dbReference type="PANTHER" id="PTHR43692">
    <property type="entry name" value="UDP-N-ACETYLMURAMOYLALANINE--D-GLUTAMATE LIGASE"/>
    <property type="match status" value="1"/>
</dbReference>
<evidence type="ECO:0000256" key="3">
    <source>
        <dbReference type="ARBA" id="ARBA00022490"/>
    </source>
</evidence>
<keyword evidence="6 7" id="KW-0067">ATP-binding</keyword>
<comment type="caution">
    <text evidence="7">Lacks conserved residue(s) required for the propagation of feature annotation.</text>
</comment>
<keyword evidence="5 7" id="KW-0547">Nucleotide-binding</keyword>
<dbReference type="InterPro" id="IPR005762">
    <property type="entry name" value="MurD"/>
</dbReference>
<dbReference type="SUPFAM" id="SSF53623">
    <property type="entry name" value="MurD-like peptide ligases, catalytic domain"/>
    <property type="match status" value="1"/>
</dbReference>
<keyword evidence="7" id="KW-0131">Cell cycle</keyword>
<dbReference type="Gene3D" id="3.40.1190.10">
    <property type="entry name" value="Mur-like, catalytic domain"/>
    <property type="match status" value="1"/>
</dbReference>
<evidence type="ECO:0000313" key="10">
    <source>
        <dbReference type="Proteomes" id="UP000632222"/>
    </source>
</evidence>
<dbReference type="EC" id="6.3.2.9" evidence="7"/>
<dbReference type="RefSeq" id="WP_188998661.1">
    <property type="nucleotide sequence ID" value="NZ_BMOD01000001.1"/>
</dbReference>
<dbReference type="Gene3D" id="3.90.190.20">
    <property type="entry name" value="Mur ligase, C-terminal domain"/>
    <property type="match status" value="1"/>
</dbReference>
<protein>
    <recommendedName>
        <fullName evidence="7">UDP-N-acetylmuramoylalanine--D-glutamate ligase</fullName>
        <ecNumber evidence="7">6.3.2.9</ecNumber>
    </recommendedName>
    <alternativeName>
        <fullName evidence="7">D-glutamic acid-adding enzyme</fullName>
    </alternativeName>
    <alternativeName>
        <fullName evidence="7">UDP-N-acetylmuramoyl-L-alanyl-D-glutamate synthetase</fullName>
    </alternativeName>
</protein>
<evidence type="ECO:0000256" key="4">
    <source>
        <dbReference type="ARBA" id="ARBA00022598"/>
    </source>
</evidence>
<proteinExistence type="inferred from homology"/>
<dbReference type="SUPFAM" id="SSF51984">
    <property type="entry name" value="MurCD N-terminal domain"/>
    <property type="match status" value="1"/>
</dbReference>
<dbReference type="PANTHER" id="PTHR43692:SF1">
    <property type="entry name" value="UDP-N-ACETYLMURAMOYLALANINE--D-GLUTAMATE LIGASE"/>
    <property type="match status" value="1"/>
</dbReference>
<comment type="pathway">
    <text evidence="2 7">Cell wall biogenesis; peptidoglycan biosynthesis.</text>
</comment>
<dbReference type="Gene3D" id="3.40.50.720">
    <property type="entry name" value="NAD(P)-binding Rossmann-like Domain"/>
    <property type="match status" value="1"/>
</dbReference>
<keyword evidence="3 7" id="KW-0963">Cytoplasm</keyword>
<feature type="domain" description="Mur ligase central" evidence="8">
    <location>
        <begin position="99"/>
        <end position="206"/>
    </location>
</feature>
<dbReference type="HAMAP" id="MF_00639">
    <property type="entry name" value="MurD"/>
    <property type="match status" value="1"/>
</dbReference>
<keyword evidence="7" id="KW-0573">Peptidoglycan synthesis</keyword>
<keyword evidence="7" id="KW-0133">Cell shape</keyword>
<sequence length="426" mass="46781">MNALIYGLGRSGRGVARYLKKLGWNAEWIDQKPQEADLQLVSELGFGEGSVDRKYTWVVAAPGVPIDHPDLEKLRSNGAKVIGELELGFLTRRTPVIGITGTAGKGGTSVLITQLLQASGLNALIGGNFDPPFLDIIEDAEVAVVEISSFQLERIHTFRPHVAVITNMDIDHLDRHKTVEAYHAAKWRIQENQLSDDTLVVMEELKVPEKARARILSFPRKPEQIKLLRGDVLLDAAELPRGIHPANAQAAVYAVESYLQQIQKTVQPEVLREALLESKAVKGRNELVASHQGIDYVVDSIATRTIAVKSALEQAKAPIAWIVGGRDKGAALEPLQDVVQQKVKFIVGIGEAGEAFARPFNLPHQVIFEESGDATIREAVKAASLQLPQGGTVLLAPLGTSFDQFRDYQDRERAFREAVTCYTKEP</sequence>
<keyword evidence="7" id="KW-0132">Cell division</keyword>
<accession>A0ABQ2CTZ8</accession>
<organism evidence="9 10">
    <name type="scientific">Deinococcus roseus</name>
    <dbReference type="NCBI Taxonomy" id="392414"/>
    <lineage>
        <taxon>Bacteria</taxon>
        <taxon>Thermotogati</taxon>
        <taxon>Deinococcota</taxon>
        <taxon>Deinococci</taxon>
        <taxon>Deinococcales</taxon>
        <taxon>Deinococcaceae</taxon>
        <taxon>Deinococcus</taxon>
    </lineage>
</organism>
<dbReference type="EMBL" id="BMOD01000001">
    <property type="protein sequence ID" value="GGJ19997.1"/>
    <property type="molecule type" value="Genomic_DNA"/>
</dbReference>
<evidence type="ECO:0000313" key="9">
    <source>
        <dbReference type="EMBL" id="GGJ19997.1"/>
    </source>
</evidence>
<comment type="caution">
    <text evidence="9">The sequence shown here is derived from an EMBL/GenBank/DDBJ whole genome shotgun (WGS) entry which is preliminary data.</text>
</comment>
<reference evidence="10" key="1">
    <citation type="journal article" date="2019" name="Int. J. Syst. Evol. Microbiol.">
        <title>The Global Catalogue of Microorganisms (GCM) 10K type strain sequencing project: providing services to taxonomists for standard genome sequencing and annotation.</title>
        <authorList>
            <consortium name="The Broad Institute Genomics Platform"/>
            <consortium name="The Broad Institute Genome Sequencing Center for Infectious Disease"/>
            <person name="Wu L."/>
            <person name="Ma J."/>
        </authorList>
    </citation>
    <scope>NUCLEOTIDE SEQUENCE [LARGE SCALE GENOMIC DNA]</scope>
    <source>
        <strain evidence="10">JCM 14370</strain>
    </source>
</reference>
<dbReference type="NCBIfam" id="TIGR01087">
    <property type="entry name" value="murD"/>
    <property type="match status" value="1"/>
</dbReference>